<protein>
    <recommendedName>
        <fullName evidence="5">Lipoprotein</fullName>
    </recommendedName>
</protein>
<dbReference type="RefSeq" id="WP_196415978.1">
    <property type="nucleotide sequence ID" value="NZ_JADQTO010000010.1"/>
</dbReference>
<feature type="compositionally biased region" description="Low complexity" evidence="1">
    <location>
        <begin position="29"/>
        <end position="59"/>
    </location>
</feature>
<organism evidence="3 4">
    <name type="scientific">Actinoplanes aureus</name>
    <dbReference type="NCBI Taxonomy" id="2792083"/>
    <lineage>
        <taxon>Bacteria</taxon>
        <taxon>Bacillati</taxon>
        <taxon>Actinomycetota</taxon>
        <taxon>Actinomycetes</taxon>
        <taxon>Micromonosporales</taxon>
        <taxon>Micromonosporaceae</taxon>
        <taxon>Actinoplanes</taxon>
    </lineage>
</organism>
<feature type="region of interest" description="Disordered" evidence="1">
    <location>
        <begin position="29"/>
        <end position="61"/>
    </location>
</feature>
<evidence type="ECO:0008006" key="5">
    <source>
        <dbReference type="Google" id="ProtNLM"/>
    </source>
</evidence>
<keyword evidence="4" id="KW-1185">Reference proteome</keyword>
<dbReference type="AlphaFoldDB" id="A0A931G0L8"/>
<dbReference type="Proteomes" id="UP000598146">
    <property type="component" value="Unassembled WGS sequence"/>
</dbReference>
<feature type="chain" id="PRO_5038601656" description="Lipoprotein" evidence="2">
    <location>
        <begin position="24"/>
        <end position="166"/>
    </location>
</feature>
<gene>
    <name evidence="3" type="ORF">I4J89_22375</name>
</gene>
<evidence type="ECO:0000313" key="4">
    <source>
        <dbReference type="Proteomes" id="UP000598146"/>
    </source>
</evidence>
<evidence type="ECO:0000256" key="2">
    <source>
        <dbReference type="SAM" id="SignalP"/>
    </source>
</evidence>
<dbReference type="EMBL" id="JADQTO010000010">
    <property type="protein sequence ID" value="MBG0564196.1"/>
    <property type="molecule type" value="Genomic_DNA"/>
</dbReference>
<sequence length="166" mass="16351">MIRTRLVAVALTGAFLMTVAACGGDDADTTAGSTPTTAATTAAAEATTAPAEPTEAAAPADDKALCQEADKAAKAMTKAMVTLVGSGTEPSAGDYKAILDDMDRTLTEAVGTADSKVAAAMKEVAAQSAKAAAAPDPVEAAGDPAFEKAGTSLNAACKKVGVKVKF</sequence>
<dbReference type="PROSITE" id="PS51257">
    <property type="entry name" value="PROKAR_LIPOPROTEIN"/>
    <property type="match status" value="1"/>
</dbReference>
<feature type="signal peptide" evidence="2">
    <location>
        <begin position="1"/>
        <end position="23"/>
    </location>
</feature>
<reference evidence="3" key="1">
    <citation type="submission" date="2020-11" db="EMBL/GenBank/DDBJ databases">
        <title>Isolation and identification of active actinomycetes.</title>
        <authorList>
            <person name="Sun X."/>
        </authorList>
    </citation>
    <scope>NUCLEOTIDE SEQUENCE</scope>
    <source>
        <strain evidence="3">NEAU-A11</strain>
    </source>
</reference>
<accession>A0A931G0L8</accession>
<evidence type="ECO:0000313" key="3">
    <source>
        <dbReference type="EMBL" id="MBG0564196.1"/>
    </source>
</evidence>
<proteinExistence type="predicted"/>
<comment type="caution">
    <text evidence="3">The sequence shown here is derived from an EMBL/GenBank/DDBJ whole genome shotgun (WGS) entry which is preliminary data.</text>
</comment>
<keyword evidence="2" id="KW-0732">Signal</keyword>
<evidence type="ECO:0000256" key="1">
    <source>
        <dbReference type="SAM" id="MobiDB-lite"/>
    </source>
</evidence>
<name>A0A931G0L8_9ACTN</name>